<feature type="region of interest" description="Disordered" evidence="1">
    <location>
        <begin position="104"/>
        <end position="124"/>
    </location>
</feature>
<feature type="compositionally biased region" description="Polar residues" evidence="1">
    <location>
        <begin position="351"/>
        <end position="367"/>
    </location>
</feature>
<sequence length="367" mass="42842">MNHERLMMIQSAAQAEPQRTRSSRGKGFPEDDSNKRREDRHRRHGHHGHHHHHRRHHKERTRQKEEGTEDRFCRFPSLKIELPPLSFPALGVCEVQEAPDFDTSCDELADDANPNQPQSHEPRSVVDRLRGEDGGIDLGLNRTDLGRVETESDYHNKKTRKMINYDPYGQQGKESTTSISHVACETTKLNRNNADDVDRIPFTFGDRGSTWRMIKLRKLDSGHARRPSKAQIFEQYATVWDYDLACMERDELESRKRKRENEWVYTPPESFMKKRKYHIMANKRAMKDVLRAKEEEEKLKHDDSEKAKGDDDQVVYMKKHGDVKVSKSQKLRNELKLAHLTSLDHAEPESYLSSISREQIESLTNSP</sequence>
<feature type="compositionally biased region" description="Basic and acidic residues" evidence="1">
    <location>
        <begin position="294"/>
        <end position="311"/>
    </location>
</feature>
<keyword evidence="3" id="KW-1185">Reference proteome</keyword>
<reference evidence="2 3" key="1">
    <citation type="journal article" date="2016" name="Proc. Natl. Acad. Sci. U.S.A.">
        <title>Comparative genomics of biotechnologically important yeasts.</title>
        <authorList>
            <person name="Riley R."/>
            <person name="Haridas S."/>
            <person name="Wolfe K.H."/>
            <person name="Lopes M.R."/>
            <person name="Hittinger C.T."/>
            <person name="Goeker M."/>
            <person name="Salamov A.A."/>
            <person name="Wisecaver J.H."/>
            <person name="Long T.M."/>
            <person name="Calvey C.H."/>
            <person name="Aerts A.L."/>
            <person name="Barry K.W."/>
            <person name="Choi C."/>
            <person name="Clum A."/>
            <person name="Coughlan A.Y."/>
            <person name="Deshpande S."/>
            <person name="Douglass A.P."/>
            <person name="Hanson S.J."/>
            <person name="Klenk H.-P."/>
            <person name="LaButti K.M."/>
            <person name="Lapidus A."/>
            <person name="Lindquist E.A."/>
            <person name="Lipzen A.M."/>
            <person name="Meier-Kolthoff J.P."/>
            <person name="Ohm R.A."/>
            <person name="Otillar R.P."/>
            <person name="Pangilinan J.L."/>
            <person name="Peng Y."/>
            <person name="Rokas A."/>
            <person name="Rosa C.A."/>
            <person name="Scheuner C."/>
            <person name="Sibirny A.A."/>
            <person name="Slot J.C."/>
            <person name="Stielow J.B."/>
            <person name="Sun H."/>
            <person name="Kurtzman C.P."/>
            <person name="Blackwell M."/>
            <person name="Grigoriev I.V."/>
            <person name="Jeffries T.W."/>
        </authorList>
    </citation>
    <scope>NUCLEOTIDE SEQUENCE [LARGE SCALE GENOMIC DNA]</scope>
    <source>
        <strain evidence="2 3">NRRL Y-2026</strain>
    </source>
</reference>
<dbReference type="OrthoDB" id="3996906at2759"/>
<dbReference type="STRING" id="763406.A0A1E3NTM8"/>
<dbReference type="EMBL" id="KV454001">
    <property type="protein sequence ID" value="ODQ49491.1"/>
    <property type="molecule type" value="Genomic_DNA"/>
</dbReference>
<name>A0A1E3NTM8_9ASCO</name>
<organism evidence="2 3">
    <name type="scientific">Pichia membranifaciens NRRL Y-2026</name>
    <dbReference type="NCBI Taxonomy" id="763406"/>
    <lineage>
        <taxon>Eukaryota</taxon>
        <taxon>Fungi</taxon>
        <taxon>Dikarya</taxon>
        <taxon>Ascomycota</taxon>
        <taxon>Saccharomycotina</taxon>
        <taxon>Pichiomycetes</taxon>
        <taxon>Pichiales</taxon>
        <taxon>Pichiaceae</taxon>
        <taxon>Pichia</taxon>
    </lineage>
</organism>
<evidence type="ECO:0000256" key="1">
    <source>
        <dbReference type="SAM" id="MobiDB-lite"/>
    </source>
</evidence>
<feature type="region of interest" description="Disordered" evidence="1">
    <location>
        <begin position="294"/>
        <end position="315"/>
    </location>
</feature>
<dbReference type="GeneID" id="30181841"/>
<evidence type="ECO:0000313" key="2">
    <source>
        <dbReference type="EMBL" id="ODQ49491.1"/>
    </source>
</evidence>
<protein>
    <submittedName>
        <fullName evidence="2">Uncharacterized protein</fullName>
    </submittedName>
</protein>
<dbReference type="AlphaFoldDB" id="A0A1E3NTM8"/>
<feature type="compositionally biased region" description="Basic and acidic residues" evidence="1">
    <location>
        <begin position="27"/>
        <end position="37"/>
    </location>
</feature>
<dbReference type="RefSeq" id="XP_019020604.1">
    <property type="nucleotide sequence ID" value="XM_019165154.1"/>
</dbReference>
<proteinExistence type="predicted"/>
<feature type="region of interest" description="Disordered" evidence="1">
    <location>
        <begin position="338"/>
        <end position="367"/>
    </location>
</feature>
<accession>A0A1E3NTM8</accession>
<evidence type="ECO:0000313" key="3">
    <source>
        <dbReference type="Proteomes" id="UP000094455"/>
    </source>
</evidence>
<gene>
    <name evidence="2" type="ORF">PICMEDRAFT_9956</name>
</gene>
<feature type="region of interest" description="Disordered" evidence="1">
    <location>
        <begin position="1"/>
        <end position="69"/>
    </location>
</feature>
<dbReference type="Proteomes" id="UP000094455">
    <property type="component" value="Unassembled WGS sequence"/>
</dbReference>
<feature type="compositionally biased region" description="Basic and acidic residues" evidence="1">
    <location>
        <begin position="338"/>
        <end position="348"/>
    </location>
</feature>
<feature type="compositionally biased region" description="Basic residues" evidence="1">
    <location>
        <begin position="38"/>
        <end position="61"/>
    </location>
</feature>